<evidence type="ECO:0000313" key="1">
    <source>
        <dbReference type="EMBL" id="KNZ46127.1"/>
    </source>
</evidence>
<accession>A0A0L6UD08</accession>
<name>A0A0L6UD08_9BASI</name>
<proteinExistence type="predicted"/>
<dbReference type="AlphaFoldDB" id="A0A0L6UD08"/>
<dbReference type="Proteomes" id="UP000037035">
    <property type="component" value="Unassembled WGS sequence"/>
</dbReference>
<evidence type="ECO:0000313" key="2">
    <source>
        <dbReference type="Proteomes" id="UP000037035"/>
    </source>
</evidence>
<comment type="caution">
    <text evidence="1">The sequence shown here is derived from an EMBL/GenBank/DDBJ whole genome shotgun (WGS) entry which is preliminary data.</text>
</comment>
<protein>
    <submittedName>
        <fullName evidence="1">Uncharacterized protein</fullName>
    </submittedName>
</protein>
<dbReference type="EMBL" id="LAVV01012972">
    <property type="protein sequence ID" value="KNZ46127.1"/>
    <property type="molecule type" value="Genomic_DNA"/>
</dbReference>
<reference evidence="1 2" key="1">
    <citation type="submission" date="2015-08" db="EMBL/GenBank/DDBJ databases">
        <title>Next Generation Sequencing and Analysis of the Genome of Puccinia sorghi L Schw, the Causal Agent of Maize Common Rust.</title>
        <authorList>
            <person name="Rochi L."/>
            <person name="Burguener G."/>
            <person name="Darino M."/>
            <person name="Turjanski A."/>
            <person name="Kreff E."/>
            <person name="Dieguez M.J."/>
            <person name="Sacco F."/>
        </authorList>
    </citation>
    <scope>NUCLEOTIDE SEQUENCE [LARGE SCALE GENOMIC DNA]</scope>
    <source>
        <strain evidence="1 2">RO10H11247</strain>
    </source>
</reference>
<dbReference type="VEuPathDB" id="FungiDB:VP01_752g2"/>
<keyword evidence="2" id="KW-1185">Reference proteome</keyword>
<gene>
    <name evidence="1" type="ORF">VP01_752g2</name>
</gene>
<organism evidence="1 2">
    <name type="scientific">Puccinia sorghi</name>
    <dbReference type="NCBI Taxonomy" id="27349"/>
    <lineage>
        <taxon>Eukaryota</taxon>
        <taxon>Fungi</taxon>
        <taxon>Dikarya</taxon>
        <taxon>Basidiomycota</taxon>
        <taxon>Pucciniomycotina</taxon>
        <taxon>Pucciniomycetes</taxon>
        <taxon>Pucciniales</taxon>
        <taxon>Pucciniaceae</taxon>
        <taxon>Puccinia</taxon>
    </lineage>
</organism>
<sequence length="370" mass="42791">MGKDVLEWERMRCVEMGKDVLTKNRKHTVINLGSLHLSPLRCFFAKNYLSHMDIMLFTGKYLFIKMTHPLARENSFMGVFKASGSDDVDWDCWWDFFCFLLQVVEHFFIQYCCCFLSVFFLLKFKLFPLSSFFFYFLQASYLLRLYHRLHNHFFPLIISSCHQLFFVFELILSQLNDLIQCGCSFSHSFYLFIFVLNEILSNFSQTLLISCTFAHCFLDYHLGNLTFSLKVSLLGWSSLSGGTGRFWRHFGVWGVYVCNTPAYASHGCSILLVQKRILSILSGQICISFSLSLLNPSRLFSTSISGISEGHIQSLYAFNLLRSSLDVGLKCFSCYHIFRLQQSCYGQVRRLEINPQLGNPWQVPEGVTGS</sequence>